<dbReference type="EMBL" id="JBBPBN010000036">
    <property type="protein sequence ID" value="KAK9001039.1"/>
    <property type="molecule type" value="Genomic_DNA"/>
</dbReference>
<accession>A0ABR2QK86</accession>
<sequence>MNVSCGDTQYHVQIVSSGGNKALHVVQYLVSHIAGTHATIAIMDVANEKCRLKLAQGGGKQIGQRKNIGDNSRSGLKLRKGKENRPMTRVVLADWIPPRFGTSGACTSTLIGSQNPQVVQSGLEDRDNAIAP</sequence>
<organism evidence="2 3">
    <name type="scientific">Hibiscus sabdariffa</name>
    <name type="common">roselle</name>
    <dbReference type="NCBI Taxonomy" id="183260"/>
    <lineage>
        <taxon>Eukaryota</taxon>
        <taxon>Viridiplantae</taxon>
        <taxon>Streptophyta</taxon>
        <taxon>Embryophyta</taxon>
        <taxon>Tracheophyta</taxon>
        <taxon>Spermatophyta</taxon>
        <taxon>Magnoliopsida</taxon>
        <taxon>eudicotyledons</taxon>
        <taxon>Gunneridae</taxon>
        <taxon>Pentapetalae</taxon>
        <taxon>rosids</taxon>
        <taxon>malvids</taxon>
        <taxon>Malvales</taxon>
        <taxon>Malvaceae</taxon>
        <taxon>Malvoideae</taxon>
        <taxon>Hibiscus</taxon>
    </lineage>
</organism>
<dbReference type="Proteomes" id="UP001396334">
    <property type="component" value="Unassembled WGS sequence"/>
</dbReference>
<keyword evidence="3" id="KW-1185">Reference proteome</keyword>
<evidence type="ECO:0000313" key="2">
    <source>
        <dbReference type="EMBL" id="KAK9001039.1"/>
    </source>
</evidence>
<comment type="caution">
    <text evidence="2">The sequence shown here is derived from an EMBL/GenBank/DDBJ whole genome shotgun (WGS) entry which is preliminary data.</text>
</comment>
<evidence type="ECO:0000313" key="3">
    <source>
        <dbReference type="Proteomes" id="UP001396334"/>
    </source>
</evidence>
<protein>
    <submittedName>
        <fullName evidence="2">Uncharacterized protein</fullName>
    </submittedName>
</protein>
<evidence type="ECO:0000256" key="1">
    <source>
        <dbReference type="SAM" id="MobiDB-lite"/>
    </source>
</evidence>
<proteinExistence type="predicted"/>
<gene>
    <name evidence="2" type="ORF">V6N11_082831</name>
</gene>
<reference evidence="2 3" key="1">
    <citation type="journal article" date="2024" name="G3 (Bethesda)">
        <title>Genome assembly of Hibiscus sabdariffa L. provides insights into metabolisms of medicinal natural products.</title>
        <authorList>
            <person name="Kim T."/>
        </authorList>
    </citation>
    <scope>NUCLEOTIDE SEQUENCE [LARGE SCALE GENOMIC DNA]</scope>
    <source>
        <strain evidence="2">TK-2024</strain>
        <tissue evidence="2">Old leaves</tissue>
    </source>
</reference>
<name>A0ABR2QK86_9ROSI</name>
<feature type="region of interest" description="Disordered" evidence="1">
    <location>
        <begin position="61"/>
        <end position="83"/>
    </location>
</feature>